<protein>
    <submittedName>
        <fullName evidence="2">Uncharacterized protein</fullName>
    </submittedName>
</protein>
<feature type="compositionally biased region" description="Basic and acidic residues" evidence="1">
    <location>
        <begin position="73"/>
        <end position="82"/>
    </location>
</feature>
<keyword evidence="3" id="KW-1185">Reference proteome</keyword>
<proteinExistence type="predicted"/>
<sequence length="153" mass="16689">MPYLAPGSDAPTTLPIIPRTKHRAKDVPRPAALPSIKKITTAEDILASQLSHIAVRCPLTDSEGEEGEEEDHDPPMLEHESQGHPSPAGTSIRTLSSQGHGGGGGELHPRSFMLNMRFIHTLPPLPHPQVETKCHSEKKEKKKEKATAMKYGK</sequence>
<feature type="compositionally biased region" description="Basic and acidic residues" evidence="1">
    <location>
        <begin position="130"/>
        <end position="147"/>
    </location>
</feature>
<feature type="compositionally biased region" description="Acidic residues" evidence="1">
    <location>
        <begin position="62"/>
        <end position="72"/>
    </location>
</feature>
<name>A0A1E3HUQ3_9TREE</name>
<dbReference type="Proteomes" id="UP000094819">
    <property type="component" value="Unassembled WGS sequence"/>
</dbReference>
<organism evidence="2 3">
    <name type="scientific">Cryptococcus wingfieldii CBS 7118</name>
    <dbReference type="NCBI Taxonomy" id="1295528"/>
    <lineage>
        <taxon>Eukaryota</taxon>
        <taxon>Fungi</taxon>
        <taxon>Dikarya</taxon>
        <taxon>Basidiomycota</taxon>
        <taxon>Agaricomycotina</taxon>
        <taxon>Tremellomycetes</taxon>
        <taxon>Tremellales</taxon>
        <taxon>Cryptococcaceae</taxon>
        <taxon>Cryptococcus</taxon>
    </lineage>
</organism>
<dbReference type="EMBL" id="AWGH01000045">
    <property type="protein sequence ID" value="ODN80062.1"/>
    <property type="molecule type" value="Genomic_DNA"/>
</dbReference>
<evidence type="ECO:0000313" key="3">
    <source>
        <dbReference type="Proteomes" id="UP000094819"/>
    </source>
</evidence>
<gene>
    <name evidence="2" type="ORF">L198_07872</name>
</gene>
<dbReference type="GeneID" id="30197083"/>
<accession>A0A1E3HUQ3</accession>
<feature type="region of interest" description="Disordered" evidence="1">
    <location>
        <begin position="1"/>
        <end position="29"/>
    </location>
</feature>
<dbReference type="AlphaFoldDB" id="A0A1E3HUQ3"/>
<feature type="region of interest" description="Disordered" evidence="1">
    <location>
        <begin position="123"/>
        <end position="153"/>
    </location>
</feature>
<feature type="compositionally biased region" description="Polar residues" evidence="1">
    <location>
        <begin position="88"/>
        <end position="98"/>
    </location>
</feature>
<evidence type="ECO:0000256" key="1">
    <source>
        <dbReference type="SAM" id="MobiDB-lite"/>
    </source>
</evidence>
<feature type="region of interest" description="Disordered" evidence="1">
    <location>
        <begin position="57"/>
        <end position="111"/>
    </location>
</feature>
<evidence type="ECO:0000313" key="2">
    <source>
        <dbReference type="EMBL" id="ODN80062.1"/>
    </source>
</evidence>
<dbReference type="RefSeq" id="XP_019028157.1">
    <property type="nucleotide sequence ID" value="XM_019179853.1"/>
</dbReference>
<comment type="caution">
    <text evidence="2">The sequence shown here is derived from an EMBL/GenBank/DDBJ whole genome shotgun (WGS) entry which is preliminary data.</text>
</comment>
<reference evidence="2 3" key="1">
    <citation type="submission" date="2016-06" db="EMBL/GenBank/DDBJ databases">
        <title>Evolution of pathogenesis and genome organization in the Tremellales.</title>
        <authorList>
            <person name="Cuomo C."/>
            <person name="Litvintseva A."/>
            <person name="Heitman J."/>
            <person name="Chen Y."/>
            <person name="Sun S."/>
            <person name="Springer D."/>
            <person name="Dromer F."/>
            <person name="Young S."/>
            <person name="Zeng Q."/>
            <person name="Chapman S."/>
            <person name="Gujja S."/>
            <person name="Saif S."/>
            <person name="Birren B."/>
        </authorList>
    </citation>
    <scope>NUCLEOTIDE SEQUENCE [LARGE SCALE GENOMIC DNA]</scope>
    <source>
        <strain evidence="2 3">CBS 7118</strain>
    </source>
</reference>